<organism evidence="4 5">
    <name type="scientific">Parvularcula marina</name>
    <dbReference type="NCBI Taxonomy" id="2292771"/>
    <lineage>
        <taxon>Bacteria</taxon>
        <taxon>Pseudomonadati</taxon>
        <taxon>Pseudomonadota</taxon>
        <taxon>Alphaproteobacteria</taxon>
        <taxon>Parvularculales</taxon>
        <taxon>Parvularculaceae</taxon>
        <taxon>Parvularcula</taxon>
    </lineage>
</organism>
<accession>A0A371RFV0</accession>
<proteinExistence type="predicted"/>
<protein>
    <submittedName>
        <fullName evidence="4">Sulfotransferase family protein</fullName>
    </submittedName>
</protein>
<dbReference type="Gene3D" id="3.40.50.300">
    <property type="entry name" value="P-loop containing nucleotide triphosphate hydrolases"/>
    <property type="match status" value="1"/>
</dbReference>
<keyword evidence="5" id="KW-1185">Reference proteome</keyword>
<evidence type="ECO:0000313" key="5">
    <source>
        <dbReference type="Proteomes" id="UP000264589"/>
    </source>
</evidence>
<keyword evidence="4" id="KW-0808">Transferase</keyword>
<dbReference type="InterPro" id="IPR027417">
    <property type="entry name" value="P-loop_NTPase"/>
</dbReference>
<dbReference type="SUPFAM" id="SSF52540">
    <property type="entry name" value="P-loop containing nucleoside triphosphate hydrolases"/>
    <property type="match status" value="1"/>
</dbReference>
<feature type="repeat" description="TPR" evidence="3">
    <location>
        <begin position="284"/>
        <end position="317"/>
    </location>
</feature>
<dbReference type="Pfam" id="PF13469">
    <property type="entry name" value="Sulfotransfer_3"/>
    <property type="match status" value="1"/>
</dbReference>
<keyword evidence="2 3" id="KW-0802">TPR repeat</keyword>
<dbReference type="PROSITE" id="PS50005">
    <property type="entry name" value="TPR"/>
    <property type="match status" value="1"/>
</dbReference>
<dbReference type="InParanoid" id="A0A371RFV0"/>
<dbReference type="Gene3D" id="1.25.40.10">
    <property type="entry name" value="Tetratricopeptide repeat domain"/>
    <property type="match status" value="2"/>
</dbReference>
<comment type="caution">
    <text evidence="4">The sequence shown here is derived from an EMBL/GenBank/DDBJ whole genome shotgun (WGS) entry which is preliminary data.</text>
</comment>
<gene>
    <name evidence="4" type="ORF">DX908_02960</name>
</gene>
<reference evidence="4 5" key="1">
    <citation type="submission" date="2018-08" db="EMBL/GenBank/DDBJ databases">
        <title>Parvularcula sp. SM1705, isolated from surface water of the South Sea China.</title>
        <authorList>
            <person name="Sun L."/>
        </authorList>
    </citation>
    <scope>NUCLEOTIDE SEQUENCE [LARGE SCALE GENOMIC DNA]</scope>
    <source>
        <strain evidence="4 5">SM1705</strain>
    </source>
</reference>
<dbReference type="PANTHER" id="PTHR45586">
    <property type="entry name" value="TPR REPEAT-CONTAINING PROTEIN PA4667"/>
    <property type="match status" value="1"/>
</dbReference>
<dbReference type="SMART" id="SM00028">
    <property type="entry name" value="TPR"/>
    <property type="match status" value="4"/>
</dbReference>
<dbReference type="Proteomes" id="UP000264589">
    <property type="component" value="Unassembled WGS sequence"/>
</dbReference>
<keyword evidence="1" id="KW-0677">Repeat</keyword>
<dbReference type="PANTHER" id="PTHR45586:SF1">
    <property type="entry name" value="LIPOPOLYSACCHARIDE ASSEMBLY PROTEIN B"/>
    <property type="match status" value="1"/>
</dbReference>
<dbReference type="EMBL" id="QUQO01000001">
    <property type="protein sequence ID" value="RFB04333.1"/>
    <property type="molecule type" value="Genomic_DNA"/>
</dbReference>
<name>A0A371RFV0_9PROT</name>
<dbReference type="Pfam" id="PF14559">
    <property type="entry name" value="TPR_19"/>
    <property type="match status" value="2"/>
</dbReference>
<dbReference type="InterPro" id="IPR011990">
    <property type="entry name" value="TPR-like_helical_dom_sf"/>
</dbReference>
<evidence type="ECO:0000256" key="3">
    <source>
        <dbReference type="PROSITE-ProRule" id="PRU00339"/>
    </source>
</evidence>
<dbReference type="InterPro" id="IPR019734">
    <property type="entry name" value="TPR_rpt"/>
</dbReference>
<dbReference type="AlphaFoldDB" id="A0A371RFV0"/>
<dbReference type="GO" id="GO:0016740">
    <property type="term" value="F:transferase activity"/>
    <property type="evidence" value="ECO:0007669"/>
    <property type="project" value="UniProtKB-KW"/>
</dbReference>
<evidence type="ECO:0000313" key="4">
    <source>
        <dbReference type="EMBL" id="RFB04333.1"/>
    </source>
</evidence>
<dbReference type="InterPro" id="IPR051012">
    <property type="entry name" value="CellSynth/LPSAsmb/PSIAsmb"/>
</dbReference>
<dbReference type="SUPFAM" id="SSF48452">
    <property type="entry name" value="TPR-like"/>
    <property type="match status" value="2"/>
</dbReference>
<sequence>MLGRLAMTAKLDEMAERAANALRAGRLAEAEETLRALLAEDPRHIDGLQLMGLLAQERGNPQEAEKYLKSAIALDTNFWPARINLAGLYLKAGAAAPALEEARIAARLAPDQPLALRHLADAAERTKQFGEGFQALERLSAMGAADVTIEMRAALHGIMANEFDGARLALDRARGKGAPLQSLHPIAAELAIAAGKWDDLQKVATAWHQAEPQNTKARRYASRAELELGNIEEAADLFRPLIEEQASPDADDKLMYGRICLNAQRFDEAGKYLTEAARQLPKSADALTSLARLKTFEGELDEAQRLCEAAISADPESVRSYLQLVIVTRGQIDPPYKEKMATLLRAGVADQGLEAGLAFALGDVAFRERKAEDALDFYRQGNERRAAEGAARGYPYDSKVMEKDVTLLEEAGALLEGVDLGEADGPVPIFITGMPRSGTTLIERIIASHGQVSPLGERVVGPKLLEKYLYKIRESGAEASVGWLKENADDLRREYLTGTGDIGTEYFTDKMPGNALAIPLFAALFPKARFLLTTRVPFDVAVSVFRHQFPFPYSWSHRFEDIAHYYPVYMGASARFVRARPDTAAIFDYDGLAADPAGQIPELIAKAGLDWDEACADASSSGNRIATFSSVQVRGEISPKSSDGGSLFRSLMEGYASELDVAVAAALQG</sequence>
<evidence type="ECO:0000256" key="2">
    <source>
        <dbReference type="ARBA" id="ARBA00022803"/>
    </source>
</evidence>
<evidence type="ECO:0000256" key="1">
    <source>
        <dbReference type="ARBA" id="ARBA00022737"/>
    </source>
</evidence>